<dbReference type="CDD" id="cd05195">
    <property type="entry name" value="enoyl_red"/>
    <property type="match status" value="1"/>
</dbReference>
<feature type="domain" description="Ketosynthase family 3 (KS3)" evidence="18">
    <location>
        <begin position="45"/>
        <end position="294"/>
    </location>
</feature>
<dbReference type="SUPFAM" id="SSF52151">
    <property type="entry name" value="FabD/lysophospholipase-like"/>
    <property type="match status" value="1"/>
</dbReference>
<evidence type="ECO:0000256" key="16">
    <source>
        <dbReference type="SAM" id="MobiDB-lite"/>
    </source>
</evidence>
<dbReference type="InterPro" id="IPR013149">
    <property type="entry name" value="ADH-like_C"/>
</dbReference>
<keyword evidence="20" id="KW-1185">Reference proteome</keyword>
<keyword evidence="4" id="KW-0444">Lipid biosynthesis</keyword>
<dbReference type="InterPro" id="IPR016035">
    <property type="entry name" value="Acyl_Trfase/lysoPLipase"/>
</dbReference>
<gene>
    <name evidence="19" type="ORF">MEDL_33576</name>
</gene>
<evidence type="ECO:0000256" key="11">
    <source>
        <dbReference type="ARBA" id="ARBA00023027"/>
    </source>
</evidence>
<dbReference type="Gene3D" id="3.10.129.110">
    <property type="entry name" value="Polyketide synthase dehydratase"/>
    <property type="match status" value="2"/>
</dbReference>
<dbReference type="SUPFAM" id="SSF55048">
    <property type="entry name" value="Probable ACP-binding domain of malonyl-CoA ACP transacylase"/>
    <property type="match status" value="1"/>
</dbReference>
<protein>
    <recommendedName>
        <fullName evidence="2">Fatty acid synthase</fullName>
        <ecNumber evidence="1">2.3.1.85</ecNumber>
    </recommendedName>
</protein>
<dbReference type="SUPFAM" id="SSF53335">
    <property type="entry name" value="S-adenosyl-L-methionine-dependent methyltransferases"/>
    <property type="match status" value="1"/>
</dbReference>
<keyword evidence="7" id="KW-0378">Hydrolase</keyword>
<keyword evidence="19" id="KW-0012">Acyltransferase</keyword>
<evidence type="ECO:0000256" key="15">
    <source>
        <dbReference type="ARBA" id="ARBA00044883"/>
    </source>
</evidence>
<proteinExistence type="predicted"/>
<dbReference type="Pfam" id="PF21149">
    <property type="entry name" value="FAS_pseudo-KR"/>
    <property type="match status" value="1"/>
</dbReference>
<dbReference type="InterPro" id="IPR014030">
    <property type="entry name" value="Ketoacyl_synth_N"/>
</dbReference>
<evidence type="ECO:0000256" key="5">
    <source>
        <dbReference type="ARBA" id="ARBA00022553"/>
    </source>
</evidence>
<dbReference type="EMBL" id="CAJPWZ010001649">
    <property type="protein sequence ID" value="CAG2220061.1"/>
    <property type="molecule type" value="Genomic_DNA"/>
</dbReference>
<reference evidence="19" key="1">
    <citation type="submission" date="2021-03" db="EMBL/GenBank/DDBJ databases">
        <authorList>
            <person name="Bekaert M."/>
        </authorList>
    </citation>
    <scope>NUCLEOTIDE SEQUENCE</scope>
</reference>
<dbReference type="InterPro" id="IPR029063">
    <property type="entry name" value="SAM-dependent_MTases_sf"/>
</dbReference>
<keyword evidence="10" id="KW-0560">Oxidoreductase</keyword>
<dbReference type="InterPro" id="IPR014031">
    <property type="entry name" value="Ketoacyl_synth_C"/>
</dbReference>
<dbReference type="FunFam" id="1.10.1200.10:FF:000013">
    <property type="entry name" value="Fatty acid synthase"/>
    <property type="match status" value="1"/>
</dbReference>
<dbReference type="EC" id="2.3.1.85" evidence="1"/>
<dbReference type="InterPro" id="IPR042104">
    <property type="entry name" value="PKS_dehydratase_sf"/>
</dbReference>
<dbReference type="Gene3D" id="3.90.180.10">
    <property type="entry name" value="Medium-chain alcohol dehydrogenases, catalytic domain"/>
    <property type="match status" value="1"/>
</dbReference>
<dbReference type="SMART" id="SM00822">
    <property type="entry name" value="PKS_KR"/>
    <property type="match status" value="1"/>
</dbReference>
<dbReference type="Proteomes" id="UP000683360">
    <property type="component" value="Unassembled WGS sequence"/>
</dbReference>
<feature type="region of interest" description="Disordered" evidence="16">
    <location>
        <begin position="1"/>
        <end position="42"/>
    </location>
</feature>
<dbReference type="Gene3D" id="3.40.50.720">
    <property type="entry name" value="NAD(P)-binding Rossmann-like Domain"/>
    <property type="match status" value="2"/>
</dbReference>
<dbReference type="GO" id="GO:0006633">
    <property type="term" value="P:fatty acid biosynthetic process"/>
    <property type="evidence" value="ECO:0007669"/>
    <property type="project" value="UniProtKB-KW"/>
</dbReference>
<dbReference type="InterPro" id="IPR016036">
    <property type="entry name" value="Malonyl_transacylase_ACP-bd"/>
</dbReference>
<dbReference type="SMART" id="SM00829">
    <property type="entry name" value="PKS_ER"/>
    <property type="match status" value="1"/>
</dbReference>
<accession>A0A8S3STY6</accession>
<dbReference type="InterPro" id="IPR057326">
    <property type="entry name" value="KR_dom"/>
</dbReference>
<feature type="domain" description="Carrier" evidence="17">
    <location>
        <begin position="1885"/>
        <end position="1963"/>
    </location>
</feature>
<dbReference type="GO" id="GO:0016787">
    <property type="term" value="F:hydrolase activity"/>
    <property type="evidence" value="ECO:0007669"/>
    <property type="project" value="UniProtKB-KW"/>
</dbReference>
<dbReference type="InterPro" id="IPR020806">
    <property type="entry name" value="PKS_PP-bd"/>
</dbReference>
<dbReference type="Gene3D" id="1.10.1200.10">
    <property type="entry name" value="ACP-like"/>
    <property type="match status" value="1"/>
</dbReference>
<dbReference type="OrthoDB" id="329835at2759"/>
<keyword evidence="14" id="KW-0511">Multifunctional enzyme</keyword>
<dbReference type="Gene3D" id="3.40.366.10">
    <property type="entry name" value="Malonyl-Coenzyme A Acyl Carrier Protein, domain 2"/>
    <property type="match status" value="1"/>
</dbReference>
<dbReference type="PROSITE" id="PS52004">
    <property type="entry name" value="KS3_2"/>
    <property type="match status" value="1"/>
</dbReference>
<evidence type="ECO:0000256" key="9">
    <source>
        <dbReference type="ARBA" id="ARBA00022857"/>
    </source>
</evidence>
<dbReference type="SUPFAM" id="SSF50129">
    <property type="entry name" value="GroES-like"/>
    <property type="match status" value="1"/>
</dbReference>
<sequence>MYAQYLKRLSRGTEEDKPTGKNKGSRTGSDQFVLNPVSSPPNSKVEDVVISGVSCRLPESDNIEEFKQHLINKDDMVTDDERRWPKGLHGLPARMGKLKDITKFDAEFFSIHQKQANSMDPQLRLLFEVTYESIIDAGDGYCRSEGVVAVFLQKQNVSRRIYCTILHARSNNDGRKEKGITFPSGNAQKELLQGVYRDISVDPGSVEYVEAHGTGTQAGDPQELNTICDIFCKDRTRSLLIGSVKSNIGHTEPAAGLSNGKLKVVTEHTSFNGGLIAVSSFGFRGSNSHIVLRPHQGSRITSGDLSKRLFVYTSRTKKGLEKVLTAAEEHSTNIHFHSLLNETRNCSHIYRGFTILNADPQIQEVHDVKQKENRPVWFVFSGMGTQWCGMGKQMVAIPAFKESILRSETVLHPYGVKIYTILTRGLENDFNDTLKCFVCIAAIQVALVDLLSSIGVMPDGILGHSVGELACGYADGSLTAKETILAAFWRGKCIQEANLPLGGMAAVGLTWEKAREMCPPDVVPACHNSKDTVTISGPAASVSKFVTALQKKQIFAKNVNSAGIAFHSYEMTKMAPALKSALAKVIVPKPRSKKWISSSIPEDNWHLNMAKYSSADYHVNNLVSPVLLHEALKHVPNNAVVIEIAPHCLLQAILKRSLGPKCTSLGLMKRDHGDNITYFLTSLGRCFLHGINLNPLQICQLVKFPVPKETPMISSLVGWDHSVSWDVPKAEQFSAQALESNSGSTHEIEMSNNSQYSYLTGHSIDGRVLFPATGFLVLTWKSFAKMKGKIYYELPVKFENVAIHATTIMPNEIIMDQKEEFQQTSTDVYKELRLRGYEYDGKFRGILNTNIEGSRGELAWIDNWISYLDTMLQIWILCTGEQCLRLPTRIAAVSIDPKAHLDHLLCTKEKQKSSFVKVEKDLNIVISSGVEILGIHSNVAPRRQQANPVLQKYCFIPHTTNEIEGHELVDCVQNCYAYAVQNLDILCKNGLQKSYKNRIETFLNQITSKMPSLKDPGKSNAKCDKLKMKLKSIFENIDENKMEKGNLEIVEDVTLMSRPEIIVPCLDIAIENTTSYRFNILEVMTNGRSVDMYILPLVNARPFSDITYTVGGSQEISSEESSKMNYVKWDATSYYPSNSKQIDIVVVRNFLCTQNNIKTAFSYLSSAVQENGFILIEEITNNFPVAFSLETLWTVPLEMEDERSCYCYCDEQRWDGIFKEVGYELIFKRSGHFSTLFLLRRKPKKVDEEIVIVPVDELNGSWFDVLKNEFMASQQKTLWLSVNSQPLSGVIGMVNCLRREPGGNKLRCIFNYGKTALDLSTENEEIRAVFRKDLAFNVYKNGQWGSFKHLPLTKKILNSQKLCQHAHVNILTKGDLSSLTWIESPLTKYFGNKSYRLCNVHYASLNFRDVMLATGRLQADAIPGKLAEQDCILGMEVSGLDEQGNRVMGLVSSKGLATTLHVDDRFLWSVPDNWSLGEAATVPVVYATAYYALVEGVGQAAISIALYYGCEVYTTVGSEDKKNYLQKRFPQLKDKHFSNSRSTEFESHIMKMTEGKGVDLVLNSLSEEKLQAGIRVIAEHGRFLEIGKFDLSKNTPLGMSIFLKNVTFHGILLDALFEEENQDWKEVSALLTQGIQSETVKPLKYTEFNNNQIEEAFRFMAQGQHIGKILIQVRDVSDDTSIPTFLALPKSYCHPKKSYIITGGLGDIANVDATTRLIAEAEELGPVGGVFHLAVVLKDQLFENMSKDAFDAVCRPKVIGTLHLDKITRKSCKDCLDWFVVFSSIASGRGNAGQTNYGFANSVMERICEDRKENGFPALAIQWGLIGDVGIFLENKGTNESVVGGTLPQRMKSCLNVLDQFMNLDCPVVSSCVISEKRTKTSADGVLKTSVIEAVCHILGIKDPSAIKPETDLVALGFDSLMDVEVQQTLERDFEIALSMKEIRHLTFAKLKTMSSNKGNMAN</sequence>
<evidence type="ECO:0000256" key="14">
    <source>
        <dbReference type="ARBA" id="ARBA00023268"/>
    </source>
</evidence>
<dbReference type="Gene3D" id="3.30.70.3290">
    <property type="match status" value="1"/>
</dbReference>
<dbReference type="GO" id="GO:0031177">
    <property type="term" value="F:phosphopantetheine binding"/>
    <property type="evidence" value="ECO:0007669"/>
    <property type="project" value="InterPro"/>
</dbReference>
<dbReference type="CDD" id="cd00833">
    <property type="entry name" value="PKS"/>
    <property type="match status" value="1"/>
</dbReference>
<keyword evidence="9" id="KW-0521">NADP</keyword>
<evidence type="ECO:0000259" key="17">
    <source>
        <dbReference type="PROSITE" id="PS50075"/>
    </source>
</evidence>
<dbReference type="CDD" id="cd08954">
    <property type="entry name" value="KR_1_FAS_SDR_x"/>
    <property type="match status" value="1"/>
</dbReference>
<dbReference type="GO" id="GO:0004312">
    <property type="term" value="F:fatty acid synthase activity"/>
    <property type="evidence" value="ECO:0007669"/>
    <property type="project" value="UniProtKB-EC"/>
</dbReference>
<dbReference type="InterPro" id="IPR020841">
    <property type="entry name" value="PKS_Beta-ketoAc_synthase_dom"/>
</dbReference>
<dbReference type="Gene3D" id="3.40.50.150">
    <property type="entry name" value="Vaccinia Virus protein VP39"/>
    <property type="match status" value="1"/>
</dbReference>
<dbReference type="SMART" id="SM00827">
    <property type="entry name" value="PKS_AT"/>
    <property type="match status" value="1"/>
</dbReference>
<dbReference type="Pfam" id="PF08659">
    <property type="entry name" value="KR"/>
    <property type="match status" value="1"/>
</dbReference>
<dbReference type="GO" id="GO:0016491">
    <property type="term" value="F:oxidoreductase activity"/>
    <property type="evidence" value="ECO:0007669"/>
    <property type="project" value="UniProtKB-KW"/>
</dbReference>
<dbReference type="InterPro" id="IPR009081">
    <property type="entry name" value="PP-bd_ACP"/>
</dbReference>
<evidence type="ECO:0000256" key="4">
    <source>
        <dbReference type="ARBA" id="ARBA00022516"/>
    </source>
</evidence>
<dbReference type="InterPro" id="IPR036736">
    <property type="entry name" value="ACP-like_sf"/>
</dbReference>
<evidence type="ECO:0000313" key="19">
    <source>
        <dbReference type="EMBL" id="CAG2220061.1"/>
    </source>
</evidence>
<keyword evidence="3" id="KW-0596">Phosphopantetheine</keyword>
<comment type="catalytic activity">
    <reaction evidence="15">
        <text>acetyl-CoA + n malonyl-CoA + 2n NADPH + 2n H(+) = a long-chain fatty acid + (n+1) CoA + n CO2 + 2n NADP(+).</text>
        <dbReference type="EC" id="2.3.1.85"/>
    </reaction>
</comment>
<dbReference type="SMART" id="SM00825">
    <property type="entry name" value="PKS_KS"/>
    <property type="match status" value="1"/>
</dbReference>
<keyword evidence="5" id="KW-0597">Phosphoprotein</keyword>
<keyword evidence="6 19" id="KW-0808">Transferase</keyword>
<dbReference type="InterPro" id="IPR013968">
    <property type="entry name" value="PKS_KR"/>
</dbReference>
<dbReference type="InterPro" id="IPR011032">
    <property type="entry name" value="GroES-like_sf"/>
</dbReference>
<dbReference type="Pfam" id="PF02801">
    <property type="entry name" value="Ketoacyl-synt_C"/>
    <property type="match status" value="1"/>
</dbReference>
<keyword evidence="13" id="KW-0275">Fatty acid biosynthesis</keyword>
<dbReference type="SUPFAM" id="SSF47336">
    <property type="entry name" value="ACP-like"/>
    <property type="match status" value="1"/>
</dbReference>
<organism evidence="19 20">
    <name type="scientific">Mytilus edulis</name>
    <name type="common">Blue mussel</name>
    <dbReference type="NCBI Taxonomy" id="6550"/>
    <lineage>
        <taxon>Eukaryota</taxon>
        <taxon>Metazoa</taxon>
        <taxon>Spiralia</taxon>
        <taxon>Lophotrochozoa</taxon>
        <taxon>Mollusca</taxon>
        <taxon>Bivalvia</taxon>
        <taxon>Autobranchia</taxon>
        <taxon>Pteriomorphia</taxon>
        <taxon>Mytilida</taxon>
        <taxon>Mytiloidea</taxon>
        <taxon>Mytilidae</taxon>
        <taxon>Mytilinae</taxon>
        <taxon>Mytilus</taxon>
    </lineage>
</organism>
<dbReference type="PANTHER" id="PTHR43775:SF7">
    <property type="entry name" value="FATTY ACID SYNTHASE"/>
    <property type="match status" value="1"/>
</dbReference>
<dbReference type="Pfam" id="PF00107">
    <property type="entry name" value="ADH_zinc_N"/>
    <property type="match status" value="1"/>
</dbReference>
<evidence type="ECO:0000256" key="7">
    <source>
        <dbReference type="ARBA" id="ARBA00022801"/>
    </source>
</evidence>
<dbReference type="Pfam" id="PF00109">
    <property type="entry name" value="ketoacyl-synt"/>
    <property type="match status" value="1"/>
</dbReference>
<evidence type="ECO:0000256" key="6">
    <source>
        <dbReference type="ARBA" id="ARBA00022679"/>
    </source>
</evidence>
<dbReference type="PANTHER" id="PTHR43775">
    <property type="entry name" value="FATTY ACID SYNTHASE"/>
    <property type="match status" value="1"/>
</dbReference>
<dbReference type="InterPro" id="IPR016039">
    <property type="entry name" value="Thiolase-like"/>
</dbReference>
<dbReference type="InterPro" id="IPR049391">
    <property type="entry name" value="FAS_pseudo-KR"/>
</dbReference>
<dbReference type="Pfam" id="PF00698">
    <property type="entry name" value="Acyl_transf_1"/>
    <property type="match status" value="1"/>
</dbReference>
<evidence type="ECO:0000256" key="2">
    <source>
        <dbReference type="ARBA" id="ARBA00018769"/>
    </source>
</evidence>
<evidence type="ECO:0000256" key="3">
    <source>
        <dbReference type="ARBA" id="ARBA00022450"/>
    </source>
</evidence>
<dbReference type="InterPro" id="IPR050091">
    <property type="entry name" value="PKS_NRPS_Biosynth_Enz"/>
</dbReference>
<evidence type="ECO:0000256" key="12">
    <source>
        <dbReference type="ARBA" id="ARBA00023098"/>
    </source>
</evidence>
<dbReference type="Gene3D" id="3.40.47.10">
    <property type="match status" value="2"/>
</dbReference>
<dbReference type="InterPro" id="IPR001227">
    <property type="entry name" value="Ac_transferase_dom_sf"/>
</dbReference>
<dbReference type="Pfam" id="PF00550">
    <property type="entry name" value="PP-binding"/>
    <property type="match status" value="1"/>
</dbReference>
<evidence type="ECO:0000259" key="18">
    <source>
        <dbReference type="PROSITE" id="PS52004"/>
    </source>
</evidence>
<keyword evidence="12" id="KW-0443">Lipid metabolism</keyword>
<evidence type="ECO:0000256" key="1">
    <source>
        <dbReference type="ARBA" id="ARBA00012873"/>
    </source>
</evidence>
<evidence type="ECO:0000256" key="13">
    <source>
        <dbReference type="ARBA" id="ARBA00023160"/>
    </source>
</evidence>
<comment type="caution">
    <text evidence="19">The sequence shown here is derived from an EMBL/GenBank/DDBJ whole genome shotgun (WGS) entry which is preliminary data.</text>
</comment>
<feature type="compositionally biased region" description="Polar residues" evidence="16">
    <location>
        <begin position="25"/>
        <end position="42"/>
    </location>
</feature>
<dbReference type="InterPro" id="IPR014043">
    <property type="entry name" value="Acyl_transferase_dom"/>
</dbReference>
<dbReference type="InterPro" id="IPR020843">
    <property type="entry name" value="ER"/>
</dbReference>
<evidence type="ECO:0000256" key="8">
    <source>
        <dbReference type="ARBA" id="ARBA00022832"/>
    </source>
</evidence>
<dbReference type="SUPFAM" id="SSF51735">
    <property type="entry name" value="NAD(P)-binding Rossmann-fold domains"/>
    <property type="match status" value="2"/>
</dbReference>
<keyword evidence="8" id="KW-0276">Fatty acid metabolism</keyword>
<dbReference type="InterPro" id="IPR036291">
    <property type="entry name" value="NAD(P)-bd_dom_sf"/>
</dbReference>
<dbReference type="SMART" id="SM00823">
    <property type="entry name" value="PKS_PP"/>
    <property type="match status" value="1"/>
</dbReference>
<evidence type="ECO:0000313" key="20">
    <source>
        <dbReference type="Proteomes" id="UP000683360"/>
    </source>
</evidence>
<evidence type="ECO:0000256" key="10">
    <source>
        <dbReference type="ARBA" id="ARBA00023002"/>
    </source>
</evidence>
<dbReference type="SUPFAM" id="SSF53901">
    <property type="entry name" value="Thiolase-like"/>
    <property type="match status" value="2"/>
</dbReference>
<keyword evidence="11" id="KW-0520">NAD</keyword>
<name>A0A8S3STY6_MYTED</name>
<dbReference type="PROSITE" id="PS50075">
    <property type="entry name" value="CARRIER"/>
    <property type="match status" value="1"/>
</dbReference>